<dbReference type="EMBL" id="FWZT01000007">
    <property type="protein sequence ID" value="SMF21888.1"/>
    <property type="molecule type" value="Genomic_DNA"/>
</dbReference>
<name>A0A1Y6BUE2_9BACT</name>
<dbReference type="PANTHER" id="PTHR12131:SF1">
    <property type="entry name" value="ATP-DEPENDENT RNA HELICASE SUPV3L1, MITOCHONDRIAL-RELATED"/>
    <property type="match status" value="1"/>
</dbReference>
<dbReference type="SMART" id="SM00490">
    <property type="entry name" value="HELICc"/>
    <property type="match status" value="1"/>
</dbReference>
<gene>
    <name evidence="8" type="ORF">SAMN06296036_107143</name>
</gene>
<dbReference type="Gene3D" id="1.10.3380.30">
    <property type="match status" value="1"/>
</dbReference>
<evidence type="ECO:0000259" key="7">
    <source>
        <dbReference type="PROSITE" id="PS51194"/>
    </source>
</evidence>
<keyword evidence="2" id="KW-0378">Hydrolase</keyword>
<dbReference type="GO" id="GO:0005524">
    <property type="term" value="F:ATP binding"/>
    <property type="evidence" value="ECO:0007669"/>
    <property type="project" value="UniProtKB-KW"/>
</dbReference>
<feature type="compositionally biased region" description="Basic and acidic residues" evidence="5">
    <location>
        <begin position="778"/>
        <end position="790"/>
    </location>
</feature>
<dbReference type="InterPro" id="IPR011545">
    <property type="entry name" value="DEAD/DEAH_box_helicase_dom"/>
</dbReference>
<protein>
    <submittedName>
        <fullName evidence="8">DSHCT (NUC185) domain-containing protein</fullName>
    </submittedName>
</protein>
<dbReference type="SMART" id="SM00487">
    <property type="entry name" value="DEXDc"/>
    <property type="match status" value="1"/>
</dbReference>
<keyword evidence="3" id="KW-0347">Helicase</keyword>
<proteinExistence type="predicted"/>
<dbReference type="GO" id="GO:0003676">
    <property type="term" value="F:nucleic acid binding"/>
    <property type="evidence" value="ECO:0007669"/>
    <property type="project" value="InterPro"/>
</dbReference>
<dbReference type="GO" id="GO:0055087">
    <property type="term" value="C:Ski complex"/>
    <property type="evidence" value="ECO:0007669"/>
    <property type="project" value="TreeGrafter"/>
</dbReference>
<evidence type="ECO:0000313" key="8">
    <source>
        <dbReference type="EMBL" id="SMF21888.1"/>
    </source>
</evidence>
<accession>A0A1Y6BUE2</accession>
<dbReference type="Pfam" id="PF00270">
    <property type="entry name" value="DEAD"/>
    <property type="match status" value="1"/>
</dbReference>
<dbReference type="Proteomes" id="UP000192907">
    <property type="component" value="Unassembled WGS sequence"/>
</dbReference>
<dbReference type="PROSITE" id="PS51192">
    <property type="entry name" value="HELICASE_ATP_BIND_1"/>
    <property type="match status" value="1"/>
</dbReference>
<dbReference type="RefSeq" id="WP_132318391.1">
    <property type="nucleotide sequence ID" value="NZ_FWZT01000007.1"/>
</dbReference>
<feature type="region of interest" description="Disordered" evidence="5">
    <location>
        <begin position="776"/>
        <end position="797"/>
    </location>
</feature>
<feature type="domain" description="Helicase C-terminal" evidence="7">
    <location>
        <begin position="338"/>
        <end position="501"/>
    </location>
</feature>
<dbReference type="PROSITE" id="PS51194">
    <property type="entry name" value="HELICASE_CTER"/>
    <property type="match status" value="1"/>
</dbReference>
<evidence type="ECO:0000259" key="6">
    <source>
        <dbReference type="PROSITE" id="PS51192"/>
    </source>
</evidence>
<dbReference type="OrthoDB" id="9807155at2"/>
<keyword evidence="9" id="KW-1185">Reference proteome</keyword>
<dbReference type="Gene3D" id="3.40.50.300">
    <property type="entry name" value="P-loop containing nucleotide triphosphate hydrolases"/>
    <property type="match status" value="2"/>
</dbReference>
<feature type="compositionally biased region" description="Basic and acidic residues" evidence="5">
    <location>
        <begin position="51"/>
        <end position="72"/>
    </location>
</feature>
<dbReference type="STRING" id="1513793.SAMN06296036_107143"/>
<reference evidence="9" key="1">
    <citation type="submission" date="2017-04" db="EMBL/GenBank/DDBJ databases">
        <authorList>
            <person name="Varghese N."/>
            <person name="Submissions S."/>
        </authorList>
    </citation>
    <scope>NUCLEOTIDE SEQUENCE [LARGE SCALE GENOMIC DNA]</scope>
    <source>
        <strain evidence="9">RKEM611</strain>
    </source>
</reference>
<evidence type="ECO:0000256" key="2">
    <source>
        <dbReference type="ARBA" id="ARBA00022801"/>
    </source>
</evidence>
<dbReference type="InterPro" id="IPR027417">
    <property type="entry name" value="P-loop_NTPase"/>
</dbReference>
<evidence type="ECO:0000256" key="5">
    <source>
        <dbReference type="SAM" id="MobiDB-lite"/>
    </source>
</evidence>
<dbReference type="Pfam" id="PF08148">
    <property type="entry name" value="DSHCT"/>
    <property type="match status" value="1"/>
</dbReference>
<dbReference type="PANTHER" id="PTHR12131">
    <property type="entry name" value="ATP-DEPENDENT RNA AND DNA HELICASE"/>
    <property type="match status" value="1"/>
</dbReference>
<dbReference type="SMART" id="SM01142">
    <property type="entry name" value="DSHCT"/>
    <property type="match status" value="1"/>
</dbReference>
<dbReference type="InterPro" id="IPR014001">
    <property type="entry name" value="Helicase_ATP-bd"/>
</dbReference>
<dbReference type="GO" id="GO:0016787">
    <property type="term" value="F:hydrolase activity"/>
    <property type="evidence" value="ECO:0007669"/>
    <property type="project" value="UniProtKB-KW"/>
</dbReference>
<dbReference type="Pfam" id="PF00271">
    <property type="entry name" value="Helicase_C"/>
    <property type="match status" value="1"/>
</dbReference>
<dbReference type="GO" id="GO:0004386">
    <property type="term" value="F:helicase activity"/>
    <property type="evidence" value="ECO:0007669"/>
    <property type="project" value="UniProtKB-KW"/>
</dbReference>
<dbReference type="InterPro" id="IPR001650">
    <property type="entry name" value="Helicase_C-like"/>
</dbReference>
<keyword evidence="4" id="KW-0067">ATP-binding</keyword>
<dbReference type="GO" id="GO:0070478">
    <property type="term" value="P:nuclear-transcribed mRNA catabolic process, 3'-5' exonucleolytic nonsense-mediated decay"/>
    <property type="evidence" value="ECO:0007669"/>
    <property type="project" value="TreeGrafter"/>
</dbReference>
<dbReference type="InterPro" id="IPR012961">
    <property type="entry name" value="Ski2/MTR4_C"/>
</dbReference>
<keyword evidence="1" id="KW-0547">Nucleotide-binding</keyword>
<dbReference type="SUPFAM" id="SSF52540">
    <property type="entry name" value="P-loop containing nucleoside triphosphate hydrolases"/>
    <property type="match status" value="1"/>
</dbReference>
<organism evidence="8 9">
    <name type="scientific">Pseudobacteriovorax antillogorgiicola</name>
    <dbReference type="NCBI Taxonomy" id="1513793"/>
    <lineage>
        <taxon>Bacteria</taxon>
        <taxon>Pseudomonadati</taxon>
        <taxon>Bdellovibrionota</taxon>
        <taxon>Oligoflexia</taxon>
        <taxon>Oligoflexales</taxon>
        <taxon>Pseudobacteriovoracaceae</taxon>
        <taxon>Pseudobacteriovorax</taxon>
    </lineage>
</organism>
<evidence type="ECO:0000256" key="3">
    <source>
        <dbReference type="ARBA" id="ARBA00022806"/>
    </source>
</evidence>
<evidence type="ECO:0000256" key="4">
    <source>
        <dbReference type="ARBA" id="ARBA00022840"/>
    </source>
</evidence>
<feature type="compositionally biased region" description="Basic residues" evidence="5">
    <location>
        <begin position="1"/>
        <end position="27"/>
    </location>
</feature>
<evidence type="ECO:0000313" key="9">
    <source>
        <dbReference type="Proteomes" id="UP000192907"/>
    </source>
</evidence>
<dbReference type="AlphaFoldDB" id="A0A1Y6BUE2"/>
<dbReference type="InterPro" id="IPR050699">
    <property type="entry name" value="RNA-DNA_Helicase"/>
</dbReference>
<feature type="domain" description="Helicase ATP-binding" evidence="6">
    <location>
        <begin position="100"/>
        <end position="258"/>
    </location>
</feature>
<sequence>MSRSKRPSSSKSSSRRRRGKGKGKSSQHRQESILRQQSKKSVRPAAAGVRELSHADYEQTKKARQKTEDRLQHWQVRTEHIRHTPKPENPPMDPWQQEALESLLNGEHVVVDAPTTAGKTRVVEEFFKLNIQRSSFRASYTTPVKSLSNDKVREFSDMFGVDQVGIATGDIKENLDAPIVVATLESYRNSLLGVEPDLGRSLVIFDEYHFMQDSSRGSAWEEAIILTPPHCQLLLLSASVDNAEEFCSWIQSLTHRTCRLIRTEVRPVPLEALVYFREQWLLADEVKKLAPASQSKISRFPLEQKEVARRLRSVEAMQLTPCIVYSGQRLACETMAMELCKVLEPLPKSESLRIKTLLETECEVDEPTRFMKANLRKMLIMYGIGYHHSGIAPQGRRAVEILVKQGALRFCTATMGLSIGINFSVRATVISDYRRPGEGGFTQYSVSEVLQMLGRAGRRGRDAVGYSLWPSVQSFYKLGSTKREECQSRLKNDPTTFLGLIGRGYRLRDMESFYEKSFMGFAHRGLNFKLIRINPLRKHLKSDDLPCKSPAFAWAKYQKEELSDCTTCTFQNPCHHFLVTKHQSSLAALHVHLHQLNCLNDEETLTNLGRIARFFPQGGGLLVATMISEGNLSEERLLAAAELMAALSLARFKEPTCPEDYRFPFDKKMIERRLEAFYPIELFEELYDPPNSRRDYPVLRDFNPAAGYIVSEWLKGCSWQALRQKVCHEKFAEGDLVAIMYRTATYLQSLSQAKIPNLSSSALLVRNEILKEPLTPSLRREELEKNEKKTQPPPSPH</sequence>
<feature type="region of interest" description="Disordered" evidence="5">
    <location>
        <begin position="1"/>
        <end position="72"/>
    </location>
</feature>
<evidence type="ECO:0000256" key="1">
    <source>
        <dbReference type="ARBA" id="ARBA00022741"/>
    </source>
</evidence>